<evidence type="ECO:0000259" key="4">
    <source>
        <dbReference type="PROSITE" id="PS01124"/>
    </source>
</evidence>
<dbReference type="EMBL" id="CP002987">
    <property type="protein sequence ID" value="AFA49957.1"/>
    <property type="molecule type" value="Genomic_DNA"/>
</dbReference>
<dbReference type="HOGENOM" id="CLU_000445_81_1_9"/>
<dbReference type="PROSITE" id="PS00041">
    <property type="entry name" value="HTH_ARAC_FAMILY_1"/>
    <property type="match status" value="1"/>
</dbReference>
<dbReference type="SMART" id="SM00342">
    <property type="entry name" value="HTH_ARAC"/>
    <property type="match status" value="1"/>
</dbReference>
<dbReference type="GO" id="GO:0003700">
    <property type="term" value="F:DNA-binding transcription factor activity"/>
    <property type="evidence" value="ECO:0007669"/>
    <property type="project" value="InterPro"/>
</dbReference>
<dbReference type="AlphaFoldDB" id="H6LK37"/>
<evidence type="ECO:0000313" key="5">
    <source>
        <dbReference type="EMBL" id="AFA49957.1"/>
    </source>
</evidence>
<feature type="domain" description="HTH araC/xylS-type" evidence="4">
    <location>
        <begin position="8"/>
        <end position="106"/>
    </location>
</feature>
<evidence type="ECO:0000313" key="6">
    <source>
        <dbReference type="Proteomes" id="UP000007177"/>
    </source>
</evidence>
<keyword evidence="1" id="KW-0805">Transcription regulation</keyword>
<keyword evidence="6" id="KW-1185">Reference proteome</keyword>
<dbReference type="Gene3D" id="1.10.10.60">
    <property type="entry name" value="Homeodomain-like"/>
    <property type="match status" value="2"/>
</dbReference>
<dbReference type="Pfam" id="PF12833">
    <property type="entry name" value="HTH_18"/>
    <property type="match status" value="1"/>
</dbReference>
<keyword evidence="2" id="KW-0238">DNA-binding</keyword>
<dbReference type="OrthoDB" id="9782164at2"/>
<dbReference type="GO" id="GO:0043565">
    <property type="term" value="F:sequence-specific DNA binding"/>
    <property type="evidence" value="ECO:0007669"/>
    <property type="project" value="InterPro"/>
</dbReference>
<dbReference type="PANTHER" id="PTHR47504:SF5">
    <property type="entry name" value="RIGHT ORIGIN-BINDING PROTEIN"/>
    <property type="match status" value="1"/>
</dbReference>
<keyword evidence="3" id="KW-0804">Transcription</keyword>
<dbReference type="InterPro" id="IPR009057">
    <property type="entry name" value="Homeodomain-like_sf"/>
</dbReference>
<dbReference type="eggNOG" id="COG3708">
    <property type="taxonomic scope" value="Bacteria"/>
</dbReference>
<proteinExistence type="predicted"/>
<dbReference type="SUPFAM" id="SSF46689">
    <property type="entry name" value="Homeodomain-like"/>
    <property type="match status" value="2"/>
</dbReference>
<dbReference type="Pfam" id="PF06445">
    <property type="entry name" value="GyrI-like"/>
    <property type="match status" value="1"/>
</dbReference>
<dbReference type="Proteomes" id="UP000007177">
    <property type="component" value="Chromosome"/>
</dbReference>
<dbReference type="InterPro" id="IPR011256">
    <property type="entry name" value="Reg_factor_effector_dom_sf"/>
</dbReference>
<dbReference type="InterPro" id="IPR018062">
    <property type="entry name" value="HTH_AraC-typ_CS"/>
</dbReference>
<evidence type="ECO:0000256" key="1">
    <source>
        <dbReference type="ARBA" id="ARBA00023015"/>
    </source>
</evidence>
<name>H6LK37_ACEWD</name>
<dbReference type="InterPro" id="IPR020449">
    <property type="entry name" value="Tscrpt_reg_AraC-type_HTH"/>
</dbReference>
<reference evidence="5 6" key="2">
    <citation type="journal article" date="2012" name="PLoS ONE">
        <title>An ancient pathway combining carbon dioxide fixation with the generation and utilization of a sodium ion gradient for ATP synthesis.</title>
        <authorList>
            <person name="Poehlein A."/>
            <person name="Schmidt S."/>
            <person name="Kaster A.K."/>
            <person name="Goenrich M."/>
            <person name="Vollmers J."/>
            <person name="Thurmer A."/>
            <person name="Bertsch J."/>
            <person name="Schuchmann K."/>
            <person name="Voigt B."/>
            <person name="Hecker M."/>
            <person name="Daniel R."/>
            <person name="Thauer R.K."/>
            <person name="Gottschalk G."/>
            <person name="Muller V."/>
        </authorList>
    </citation>
    <scope>NUCLEOTIDE SEQUENCE [LARGE SCALE GENOMIC DNA]</scope>
    <source>
        <strain evidence="6">ATCC 29683 / DSM 1030 / JCM 2381 / KCTC 1655 / WB1</strain>
    </source>
</reference>
<accession>H6LK37</accession>
<dbReference type="PRINTS" id="PR00032">
    <property type="entry name" value="HTHARAC"/>
</dbReference>
<sequence>MHAWEQIQKTVDYIEEHLSEELNIEALAEIAALSPFYYQRLFSRLVKKPVNEYIKLRRLAGASEMLMSSQKRILDIALDYGFSSHTSFTRAFKQAFGITPEEYRGNPVRLNNFVKPQLLFNYTLIDENMPLIAEGIVIEICRLKLAKPEHFIGLSIEERIEEMPGGGNTGIDGLAVLWDTFHKRKSEITEIKAGGDEIGVTYGSSKAGYYNYFAGAAADSEKIIDGYVPWKLSEGEYIVCTFEAEDFEHLVMDAVYKAHKYLFETWLPRHQLKIMPFAVERYASHDLETTKMEVWVMMSR</sequence>
<dbReference type="InterPro" id="IPR010499">
    <property type="entry name" value="AraC_E-bd"/>
</dbReference>
<dbReference type="eggNOG" id="COG2207">
    <property type="taxonomic scope" value="Bacteria"/>
</dbReference>
<reference evidence="6" key="1">
    <citation type="submission" date="2011-07" db="EMBL/GenBank/DDBJ databases">
        <title>Complete genome sequence of Acetobacterium woodii.</title>
        <authorList>
            <person name="Poehlein A."/>
            <person name="Schmidt S."/>
            <person name="Kaster A.-K."/>
            <person name="Goenrich M."/>
            <person name="Vollmers J."/>
            <person name="Thuermer A."/>
            <person name="Gottschalk G."/>
            <person name="Thauer R.K."/>
            <person name="Daniel R."/>
            <person name="Mueller V."/>
        </authorList>
    </citation>
    <scope>NUCLEOTIDE SEQUENCE [LARGE SCALE GENOMIC DNA]</scope>
    <source>
        <strain evidence="6">ATCC 29683 / DSM 1030 / JCM 2381 / KCTC 1655 / WB1</strain>
    </source>
</reference>
<dbReference type="KEGG" id="awo:Awo_c32290"/>
<dbReference type="Gene3D" id="3.20.80.10">
    <property type="entry name" value="Regulatory factor, effector binding domain"/>
    <property type="match status" value="1"/>
</dbReference>
<dbReference type="RefSeq" id="WP_014357553.1">
    <property type="nucleotide sequence ID" value="NC_016894.1"/>
</dbReference>
<dbReference type="InterPro" id="IPR018060">
    <property type="entry name" value="HTH_AraC"/>
</dbReference>
<gene>
    <name evidence="5" type="ordered locus">Awo_c32290</name>
</gene>
<dbReference type="InterPro" id="IPR029442">
    <property type="entry name" value="GyrI-like"/>
</dbReference>
<dbReference type="STRING" id="931626.Awo_c32290"/>
<dbReference type="PROSITE" id="PS01124">
    <property type="entry name" value="HTH_ARAC_FAMILY_2"/>
    <property type="match status" value="1"/>
</dbReference>
<organism evidence="5 6">
    <name type="scientific">Acetobacterium woodii (strain ATCC 29683 / DSM 1030 / JCM 2381 / KCTC 1655 / WB1)</name>
    <dbReference type="NCBI Taxonomy" id="931626"/>
    <lineage>
        <taxon>Bacteria</taxon>
        <taxon>Bacillati</taxon>
        <taxon>Bacillota</taxon>
        <taxon>Clostridia</taxon>
        <taxon>Eubacteriales</taxon>
        <taxon>Eubacteriaceae</taxon>
        <taxon>Acetobacterium</taxon>
    </lineage>
</organism>
<protein>
    <submittedName>
        <fullName evidence="5">Transcriptional regulator AraC family</fullName>
    </submittedName>
</protein>
<dbReference type="SMART" id="SM00871">
    <property type="entry name" value="AraC_E_bind"/>
    <property type="match status" value="1"/>
</dbReference>
<evidence type="ECO:0000256" key="3">
    <source>
        <dbReference type="ARBA" id="ARBA00023163"/>
    </source>
</evidence>
<dbReference type="PANTHER" id="PTHR47504">
    <property type="entry name" value="RIGHT ORIGIN-BINDING PROTEIN"/>
    <property type="match status" value="1"/>
</dbReference>
<dbReference type="SUPFAM" id="SSF55136">
    <property type="entry name" value="Probable bacterial effector-binding domain"/>
    <property type="match status" value="1"/>
</dbReference>
<dbReference type="InterPro" id="IPR050959">
    <property type="entry name" value="MarA-like"/>
</dbReference>
<evidence type="ECO:0000256" key="2">
    <source>
        <dbReference type="ARBA" id="ARBA00023125"/>
    </source>
</evidence>